<gene>
    <name evidence="1" type="ORF">AVEN_29322_1</name>
</gene>
<protein>
    <submittedName>
        <fullName evidence="1">Uncharacterized protein</fullName>
    </submittedName>
</protein>
<organism evidence="1 2">
    <name type="scientific">Araneus ventricosus</name>
    <name type="common">Orbweaver spider</name>
    <name type="synonym">Epeira ventricosa</name>
    <dbReference type="NCBI Taxonomy" id="182803"/>
    <lineage>
        <taxon>Eukaryota</taxon>
        <taxon>Metazoa</taxon>
        <taxon>Ecdysozoa</taxon>
        <taxon>Arthropoda</taxon>
        <taxon>Chelicerata</taxon>
        <taxon>Arachnida</taxon>
        <taxon>Araneae</taxon>
        <taxon>Araneomorphae</taxon>
        <taxon>Entelegynae</taxon>
        <taxon>Araneoidea</taxon>
        <taxon>Araneidae</taxon>
        <taxon>Araneus</taxon>
    </lineage>
</organism>
<reference evidence="1 2" key="1">
    <citation type="journal article" date="2019" name="Sci. Rep.">
        <title>Orb-weaving spider Araneus ventricosus genome elucidates the spidroin gene catalogue.</title>
        <authorList>
            <person name="Kono N."/>
            <person name="Nakamura H."/>
            <person name="Ohtoshi R."/>
            <person name="Moran D.A.P."/>
            <person name="Shinohara A."/>
            <person name="Yoshida Y."/>
            <person name="Fujiwara M."/>
            <person name="Mori M."/>
            <person name="Tomita M."/>
            <person name="Arakawa K."/>
        </authorList>
    </citation>
    <scope>NUCLEOTIDE SEQUENCE [LARGE SCALE GENOMIC DNA]</scope>
</reference>
<name>A0A4Y2IXG2_ARAVE</name>
<sequence>MITRYDKRANSYSQSLEEIVQEEVEKALANVAVKQWNLDNEKHMPSQQKNPLFLFIAHQLSLGKRMYGEQLATAQFVSSVDVLGTSCAIAERIPPTELQRSKP</sequence>
<dbReference type="AlphaFoldDB" id="A0A4Y2IXG2"/>
<proteinExistence type="predicted"/>
<accession>A0A4Y2IXG2</accession>
<evidence type="ECO:0000313" key="1">
    <source>
        <dbReference type="EMBL" id="GBM82533.1"/>
    </source>
</evidence>
<keyword evidence="2" id="KW-1185">Reference proteome</keyword>
<dbReference type="Proteomes" id="UP000499080">
    <property type="component" value="Unassembled WGS sequence"/>
</dbReference>
<comment type="caution">
    <text evidence="1">The sequence shown here is derived from an EMBL/GenBank/DDBJ whole genome shotgun (WGS) entry which is preliminary data.</text>
</comment>
<evidence type="ECO:0000313" key="2">
    <source>
        <dbReference type="Proteomes" id="UP000499080"/>
    </source>
</evidence>
<dbReference type="EMBL" id="BGPR01003017">
    <property type="protein sequence ID" value="GBM82533.1"/>
    <property type="molecule type" value="Genomic_DNA"/>
</dbReference>